<proteinExistence type="predicted"/>
<comment type="caution">
    <text evidence="3">The sequence shown here is derived from an EMBL/GenBank/DDBJ whole genome shotgun (WGS) entry which is preliminary data.</text>
</comment>
<feature type="coiled-coil region" evidence="1">
    <location>
        <begin position="42"/>
        <end position="76"/>
    </location>
</feature>
<protein>
    <recommendedName>
        <fullName evidence="5">YbgF trimerisation domain-containing protein</fullName>
    </recommendedName>
</protein>
<reference evidence="3 4" key="1">
    <citation type="submission" date="2019-02" db="EMBL/GenBank/DDBJ databases">
        <title>Prokaryotic population dynamics and viral predation in marine succession experiment using metagenomics: the confinement effect.</title>
        <authorList>
            <person name="Haro-Moreno J.M."/>
            <person name="Rodriguez-Valera F."/>
            <person name="Lopez-Perez M."/>
        </authorList>
    </citation>
    <scope>NUCLEOTIDE SEQUENCE [LARGE SCALE GENOMIC DNA]</scope>
    <source>
        <strain evidence="3">MED-G157</strain>
    </source>
</reference>
<evidence type="ECO:0000256" key="2">
    <source>
        <dbReference type="SAM" id="SignalP"/>
    </source>
</evidence>
<evidence type="ECO:0000313" key="3">
    <source>
        <dbReference type="EMBL" id="RZO76338.1"/>
    </source>
</evidence>
<dbReference type="EMBL" id="SHAG01000013">
    <property type="protein sequence ID" value="RZO76338.1"/>
    <property type="molecule type" value="Genomic_DNA"/>
</dbReference>
<feature type="signal peptide" evidence="2">
    <location>
        <begin position="1"/>
        <end position="23"/>
    </location>
</feature>
<accession>A0A520S1J5</accession>
<evidence type="ECO:0000256" key="1">
    <source>
        <dbReference type="SAM" id="Coils"/>
    </source>
</evidence>
<dbReference type="Proteomes" id="UP000316199">
    <property type="component" value="Unassembled WGS sequence"/>
</dbReference>
<dbReference type="AlphaFoldDB" id="A0A520S1J5"/>
<evidence type="ECO:0000313" key="4">
    <source>
        <dbReference type="Proteomes" id="UP000316199"/>
    </source>
</evidence>
<gene>
    <name evidence="3" type="ORF">EVA68_04615</name>
</gene>
<organism evidence="3 4">
    <name type="scientific">OM182 bacterium</name>
    <dbReference type="NCBI Taxonomy" id="2510334"/>
    <lineage>
        <taxon>Bacteria</taxon>
        <taxon>Pseudomonadati</taxon>
        <taxon>Pseudomonadota</taxon>
        <taxon>Gammaproteobacteria</taxon>
        <taxon>OMG group</taxon>
        <taxon>OM182 clade</taxon>
    </lineage>
</organism>
<evidence type="ECO:0008006" key="5">
    <source>
        <dbReference type="Google" id="ProtNLM"/>
    </source>
</evidence>
<sequence>MKSTISRVYFFPCLLIFSKIAVAQFPMTCFPSCSEAEISATEHRLKAEIVTLESKLQNLQSELSSLENDIAFVRFNERVTQVRSVIKSTNETGDQRQLISLNSFEEINTKLQKVRQSLLEIEKERKITLGYLSDLALLIPLNSKE</sequence>
<keyword evidence="2" id="KW-0732">Signal</keyword>
<feature type="chain" id="PRO_5021918963" description="YbgF trimerisation domain-containing protein" evidence="2">
    <location>
        <begin position="24"/>
        <end position="145"/>
    </location>
</feature>
<name>A0A520S1J5_9GAMM</name>
<keyword evidence="1" id="KW-0175">Coiled coil</keyword>